<gene>
    <name evidence="6" type="ORF">BUALT_Bualt11G0040200</name>
</gene>
<evidence type="ECO:0000256" key="1">
    <source>
        <dbReference type="ARBA" id="ARBA00004123"/>
    </source>
</evidence>
<keyword evidence="2 3" id="KW-0238">DNA-binding</keyword>
<sequence>MEWEKQQAEAEVNGIFVKVMTEEQMEVLRKQIAVYATICEQLLHFHKSQNHLPGVRLGNPYYDPLITSGGHKISGRQRWTPTPMQLQILERIFNQEIGNPQKPKVQEITAELLQHGQISETNVYNWFQNRRARSKRKPQAAAANNADSEVETEVELPNEKSKPEDRNPCFQNTQASSGICSVDPCTSKPESMLSPEGNAKIGGGFGQVPYYGSMLPNPIM</sequence>
<dbReference type="PROSITE" id="PS50071">
    <property type="entry name" value="HOMEOBOX_2"/>
    <property type="match status" value="1"/>
</dbReference>
<keyword evidence="2 3" id="KW-0539">Nucleus</keyword>
<dbReference type="SMART" id="SM00389">
    <property type="entry name" value="HOX"/>
    <property type="match status" value="1"/>
</dbReference>
<dbReference type="InterPro" id="IPR044559">
    <property type="entry name" value="WOX13-like"/>
</dbReference>
<dbReference type="CDD" id="cd00086">
    <property type="entry name" value="homeodomain"/>
    <property type="match status" value="1"/>
</dbReference>
<dbReference type="Pfam" id="PF00046">
    <property type="entry name" value="Homeodomain"/>
    <property type="match status" value="1"/>
</dbReference>
<dbReference type="PANTHER" id="PTHR46777">
    <property type="entry name" value="WUSCHEL-RELATED HOMEOBOX 13"/>
    <property type="match status" value="1"/>
</dbReference>
<accession>A0AAV6X362</accession>
<dbReference type="PANTHER" id="PTHR46777:SF5">
    <property type="entry name" value="WUSCHEL-RELATED HOMEOBOX 13"/>
    <property type="match status" value="1"/>
</dbReference>
<dbReference type="Gene3D" id="1.10.10.60">
    <property type="entry name" value="Homeodomain-like"/>
    <property type="match status" value="1"/>
</dbReference>
<keyword evidence="2 3" id="KW-0371">Homeobox</keyword>
<name>A0AAV6X362_9LAMI</name>
<dbReference type="SUPFAM" id="SSF46689">
    <property type="entry name" value="Homeodomain-like"/>
    <property type="match status" value="1"/>
</dbReference>
<evidence type="ECO:0000256" key="3">
    <source>
        <dbReference type="RuleBase" id="RU000682"/>
    </source>
</evidence>
<dbReference type="Proteomes" id="UP000826271">
    <property type="component" value="Unassembled WGS sequence"/>
</dbReference>
<protein>
    <recommendedName>
        <fullName evidence="5">Homeobox domain-containing protein</fullName>
    </recommendedName>
</protein>
<evidence type="ECO:0000259" key="5">
    <source>
        <dbReference type="PROSITE" id="PS50071"/>
    </source>
</evidence>
<keyword evidence="7" id="KW-1185">Reference proteome</keyword>
<dbReference type="InterPro" id="IPR001356">
    <property type="entry name" value="HD"/>
</dbReference>
<dbReference type="GO" id="GO:0003700">
    <property type="term" value="F:DNA-binding transcription factor activity"/>
    <property type="evidence" value="ECO:0007669"/>
    <property type="project" value="InterPro"/>
</dbReference>
<feature type="compositionally biased region" description="Basic and acidic residues" evidence="4">
    <location>
        <begin position="157"/>
        <end position="167"/>
    </location>
</feature>
<dbReference type="GO" id="GO:0005634">
    <property type="term" value="C:nucleus"/>
    <property type="evidence" value="ECO:0007669"/>
    <property type="project" value="UniProtKB-SubCell"/>
</dbReference>
<evidence type="ECO:0000256" key="2">
    <source>
        <dbReference type="PROSITE-ProRule" id="PRU00108"/>
    </source>
</evidence>
<evidence type="ECO:0000313" key="7">
    <source>
        <dbReference type="Proteomes" id="UP000826271"/>
    </source>
</evidence>
<feature type="DNA-binding region" description="Homeobox" evidence="2">
    <location>
        <begin position="74"/>
        <end position="138"/>
    </location>
</feature>
<dbReference type="EMBL" id="WHWC01000011">
    <property type="protein sequence ID" value="KAG8373590.1"/>
    <property type="molecule type" value="Genomic_DNA"/>
</dbReference>
<dbReference type="AlphaFoldDB" id="A0AAV6X362"/>
<feature type="region of interest" description="Disordered" evidence="4">
    <location>
        <begin position="135"/>
        <end position="173"/>
    </location>
</feature>
<evidence type="ECO:0000313" key="6">
    <source>
        <dbReference type="EMBL" id="KAG8373590.1"/>
    </source>
</evidence>
<organism evidence="6 7">
    <name type="scientific">Buddleja alternifolia</name>
    <dbReference type="NCBI Taxonomy" id="168488"/>
    <lineage>
        <taxon>Eukaryota</taxon>
        <taxon>Viridiplantae</taxon>
        <taxon>Streptophyta</taxon>
        <taxon>Embryophyta</taxon>
        <taxon>Tracheophyta</taxon>
        <taxon>Spermatophyta</taxon>
        <taxon>Magnoliopsida</taxon>
        <taxon>eudicotyledons</taxon>
        <taxon>Gunneridae</taxon>
        <taxon>Pentapetalae</taxon>
        <taxon>asterids</taxon>
        <taxon>lamiids</taxon>
        <taxon>Lamiales</taxon>
        <taxon>Scrophulariaceae</taxon>
        <taxon>Buddlejeae</taxon>
        <taxon>Buddleja</taxon>
    </lineage>
</organism>
<feature type="domain" description="Homeobox" evidence="5">
    <location>
        <begin position="72"/>
        <end position="137"/>
    </location>
</feature>
<reference evidence="6" key="1">
    <citation type="submission" date="2019-10" db="EMBL/GenBank/DDBJ databases">
        <authorList>
            <person name="Zhang R."/>
            <person name="Pan Y."/>
            <person name="Wang J."/>
            <person name="Ma R."/>
            <person name="Yu S."/>
        </authorList>
    </citation>
    <scope>NUCLEOTIDE SEQUENCE</scope>
    <source>
        <strain evidence="6">LA-IB0</strain>
        <tissue evidence="6">Leaf</tissue>
    </source>
</reference>
<comment type="subcellular location">
    <subcellularLocation>
        <location evidence="1 2 3">Nucleus</location>
    </subcellularLocation>
</comment>
<dbReference type="GO" id="GO:0003677">
    <property type="term" value="F:DNA binding"/>
    <property type="evidence" value="ECO:0007669"/>
    <property type="project" value="UniProtKB-UniRule"/>
</dbReference>
<proteinExistence type="predicted"/>
<dbReference type="InterPro" id="IPR009057">
    <property type="entry name" value="Homeodomain-like_sf"/>
</dbReference>
<comment type="caution">
    <text evidence="6">The sequence shown here is derived from an EMBL/GenBank/DDBJ whole genome shotgun (WGS) entry which is preliminary data.</text>
</comment>
<evidence type="ECO:0000256" key="4">
    <source>
        <dbReference type="SAM" id="MobiDB-lite"/>
    </source>
</evidence>